<accession>A0A6G9Z172</accession>
<dbReference type="Gene3D" id="3.40.50.2000">
    <property type="entry name" value="Glycogen Phosphorylase B"/>
    <property type="match status" value="2"/>
</dbReference>
<sequence length="419" mass="45653">MLDNPAARGYAAPLRILLVNGNFADGTVGGTQRFSWNLARWLIERGHVVGVLCQGARDEAETVHGIRVYRIRPPALGTPRGDRLGVANATLAVHNPGVAPKVAAALREFRPDVCHIQMLRRLTFATLAVIRRHRVPIVQTVHELFSLWNFNPYQGIHPDWDTMSARPPWAVRRLKQIHRRLSAGVAHVCAPSELAMRAYRDDGYFRDVPGTVVPNAVPWEWGTPRAAVRRRIAALGHGAEPTRFLYLGRVDYYKGVECLLDALAAVPDNDIRLHVAGTGVLEPLVRSSAAKDGRIVVHGAVDGDHRRALLAEADALVCPSTSPETFGLVVLEAFCAGLPVIASRAGALPELVRHDENGLLVAPGSPDELASAMRALREPSRRAGLLPQVADKAEEFSPDRFIDTQIGIYRTVVSASGGH</sequence>
<dbReference type="PANTHER" id="PTHR45947">
    <property type="entry name" value="SULFOQUINOVOSYL TRANSFERASE SQD2"/>
    <property type="match status" value="1"/>
</dbReference>
<evidence type="ECO:0000313" key="4">
    <source>
        <dbReference type="EMBL" id="QIS19131.1"/>
    </source>
</evidence>
<dbReference type="Proteomes" id="UP000500953">
    <property type="component" value="Chromosome"/>
</dbReference>
<keyword evidence="2 4" id="KW-0808">Transferase</keyword>
<dbReference type="GO" id="GO:1901137">
    <property type="term" value="P:carbohydrate derivative biosynthetic process"/>
    <property type="evidence" value="ECO:0007669"/>
    <property type="project" value="UniProtKB-ARBA"/>
</dbReference>
<dbReference type="GO" id="GO:0016757">
    <property type="term" value="F:glycosyltransferase activity"/>
    <property type="evidence" value="ECO:0007669"/>
    <property type="project" value="UniProtKB-KW"/>
</dbReference>
<dbReference type="GO" id="GO:1903509">
    <property type="term" value="P:liposaccharide metabolic process"/>
    <property type="evidence" value="ECO:0007669"/>
    <property type="project" value="UniProtKB-ARBA"/>
</dbReference>
<protein>
    <submittedName>
        <fullName evidence="4">Glycosyltransferase</fullName>
    </submittedName>
</protein>
<name>A0A6G9Z172_9NOCA</name>
<evidence type="ECO:0000259" key="3">
    <source>
        <dbReference type="Pfam" id="PF13579"/>
    </source>
</evidence>
<dbReference type="InterPro" id="IPR028098">
    <property type="entry name" value="Glyco_trans_4-like_N"/>
</dbReference>
<dbReference type="InterPro" id="IPR050194">
    <property type="entry name" value="Glycosyltransferase_grp1"/>
</dbReference>
<keyword evidence="1" id="KW-0328">Glycosyltransferase</keyword>
<dbReference type="Pfam" id="PF13692">
    <property type="entry name" value="Glyco_trans_1_4"/>
    <property type="match status" value="1"/>
</dbReference>
<dbReference type="PANTHER" id="PTHR45947:SF13">
    <property type="entry name" value="TRANSFERASE"/>
    <property type="match status" value="1"/>
</dbReference>
<dbReference type="AlphaFoldDB" id="A0A6G9Z172"/>
<dbReference type="RefSeq" id="WP_167486430.1">
    <property type="nucleotide sequence ID" value="NZ_CP046173.1"/>
</dbReference>
<feature type="domain" description="Glycosyltransferase subfamily 4-like N-terminal" evidence="3">
    <location>
        <begin position="29"/>
        <end position="215"/>
    </location>
</feature>
<evidence type="ECO:0000313" key="5">
    <source>
        <dbReference type="Proteomes" id="UP000500953"/>
    </source>
</evidence>
<proteinExistence type="predicted"/>
<organism evidence="4 5">
    <name type="scientific">Nocardia terpenica</name>
    <dbReference type="NCBI Taxonomy" id="455432"/>
    <lineage>
        <taxon>Bacteria</taxon>
        <taxon>Bacillati</taxon>
        <taxon>Actinomycetota</taxon>
        <taxon>Actinomycetes</taxon>
        <taxon>Mycobacteriales</taxon>
        <taxon>Nocardiaceae</taxon>
        <taxon>Nocardia</taxon>
    </lineage>
</organism>
<dbReference type="Pfam" id="PF13579">
    <property type="entry name" value="Glyco_trans_4_4"/>
    <property type="match status" value="1"/>
</dbReference>
<evidence type="ECO:0000256" key="2">
    <source>
        <dbReference type="ARBA" id="ARBA00022679"/>
    </source>
</evidence>
<evidence type="ECO:0000256" key="1">
    <source>
        <dbReference type="ARBA" id="ARBA00022676"/>
    </source>
</evidence>
<reference evidence="4 5" key="1">
    <citation type="journal article" date="2019" name="ACS Chem. Biol.">
        <title>Identification and Mobilization of a Cryptic Antibiotic Biosynthesis Gene Locus from a Human-Pathogenic Nocardia Isolate.</title>
        <authorList>
            <person name="Herisse M."/>
            <person name="Ishida K."/>
            <person name="Porter J.L."/>
            <person name="Howden B."/>
            <person name="Hertweck C."/>
            <person name="Stinear T.P."/>
            <person name="Pidot S.J."/>
        </authorList>
    </citation>
    <scope>NUCLEOTIDE SEQUENCE [LARGE SCALE GENOMIC DNA]</scope>
    <source>
        <strain evidence="4 5">AUSMDU00012715</strain>
    </source>
</reference>
<dbReference type="CDD" id="cd03823">
    <property type="entry name" value="GT4_ExpE7-like"/>
    <property type="match status" value="1"/>
</dbReference>
<dbReference type="EMBL" id="CP046173">
    <property type="protein sequence ID" value="QIS19131.1"/>
    <property type="molecule type" value="Genomic_DNA"/>
</dbReference>
<dbReference type="SUPFAM" id="SSF53756">
    <property type="entry name" value="UDP-Glycosyltransferase/glycogen phosphorylase"/>
    <property type="match status" value="1"/>
</dbReference>
<gene>
    <name evidence="4" type="ORF">F6W96_13360</name>
</gene>